<dbReference type="AlphaFoldDB" id="A0A3B0ZVM9"/>
<accession>A0A3B0ZVM9</accession>
<organism evidence="1">
    <name type="scientific">hydrothermal vent metagenome</name>
    <dbReference type="NCBI Taxonomy" id="652676"/>
    <lineage>
        <taxon>unclassified sequences</taxon>
        <taxon>metagenomes</taxon>
        <taxon>ecological metagenomes</taxon>
    </lineage>
</organism>
<gene>
    <name evidence="1" type="ORF">MNBD_GAMMA21-1703</name>
</gene>
<dbReference type="EMBL" id="UOFR01000050">
    <property type="protein sequence ID" value="VAW97548.1"/>
    <property type="molecule type" value="Genomic_DNA"/>
</dbReference>
<sequence length="190" mass="21454">MKHKIYISIVSGLLLLTGISMQLYAEPGQRHVQGVSYSYDHWPHRWSSAIHQQQDARFPNRQQSKQSAQRMEESISERDLFYLPSSDRRYGFASPGSHADGRLPRNRYLREMRRSPRESAYAYHPMQPMYFSGHFGSVYGGVGMNSAVGGFDPVMGMPGNGMPFMPAAPYGYPALGFQGGGYFGTPYPNW</sequence>
<reference evidence="1" key="1">
    <citation type="submission" date="2018-06" db="EMBL/GenBank/DDBJ databases">
        <authorList>
            <person name="Zhirakovskaya E."/>
        </authorList>
    </citation>
    <scope>NUCLEOTIDE SEQUENCE</scope>
</reference>
<name>A0A3B0ZVM9_9ZZZZ</name>
<proteinExistence type="predicted"/>
<protein>
    <submittedName>
        <fullName evidence="1">Uncharacterized protein</fullName>
    </submittedName>
</protein>
<evidence type="ECO:0000313" key="1">
    <source>
        <dbReference type="EMBL" id="VAW97548.1"/>
    </source>
</evidence>